<organism evidence="2 3">
    <name type="scientific">Bartonella vinsonii</name>
    <name type="common">Rochalimaea vinsonii</name>
    <dbReference type="NCBI Taxonomy" id="33047"/>
    <lineage>
        <taxon>Bacteria</taxon>
        <taxon>Pseudomonadati</taxon>
        <taxon>Pseudomonadota</taxon>
        <taxon>Alphaproteobacteria</taxon>
        <taxon>Hyphomicrobiales</taxon>
        <taxon>Bartonellaceae</taxon>
        <taxon>Bartonella</taxon>
    </lineage>
</organism>
<evidence type="ECO:0000259" key="1">
    <source>
        <dbReference type="Pfam" id="PF06568"/>
    </source>
</evidence>
<dbReference type="InterPro" id="IPR009506">
    <property type="entry name" value="YjiS-like"/>
</dbReference>
<protein>
    <submittedName>
        <fullName evidence="2">Uncharacterized conserved small protein</fullName>
    </submittedName>
</protein>
<dbReference type="Proteomes" id="UP000274201">
    <property type="component" value="Chromosome"/>
</dbReference>
<evidence type="ECO:0000313" key="2">
    <source>
        <dbReference type="EMBL" id="VEJ44528.1"/>
    </source>
</evidence>
<accession>A0A448V464</accession>
<dbReference type="Pfam" id="PF06568">
    <property type="entry name" value="YjiS-like"/>
    <property type="match status" value="1"/>
</dbReference>
<dbReference type="EMBL" id="LR134529">
    <property type="protein sequence ID" value="VEJ44528.1"/>
    <property type="molecule type" value="Genomic_DNA"/>
</dbReference>
<gene>
    <name evidence="2" type="ORF">NCTC12905_00164</name>
</gene>
<dbReference type="AlphaFoldDB" id="A0A448V464"/>
<proteinExistence type="predicted"/>
<evidence type="ECO:0000313" key="3">
    <source>
        <dbReference type="Proteomes" id="UP000274201"/>
    </source>
</evidence>
<sequence length="57" mass="6865">MRFGVKSMSILRSYSNWRRYRRTVKALSHLSTDELNDLGIYRGDINSIARYYSRRSF</sequence>
<name>A0A448V464_BARVI</name>
<reference evidence="2 3" key="1">
    <citation type="submission" date="2018-12" db="EMBL/GenBank/DDBJ databases">
        <authorList>
            <consortium name="Pathogen Informatics"/>
        </authorList>
    </citation>
    <scope>NUCLEOTIDE SEQUENCE [LARGE SCALE GENOMIC DNA]</scope>
    <source>
        <strain evidence="2 3">NCTC12905</strain>
    </source>
</reference>
<feature type="domain" description="YjiS-like" evidence="1">
    <location>
        <begin position="11"/>
        <end position="45"/>
    </location>
</feature>